<dbReference type="Gene3D" id="4.10.1290.10">
    <property type="entry name" value="Tumor necrosis factor receptor superfamily"/>
    <property type="match status" value="2"/>
</dbReference>
<protein>
    <submittedName>
        <fullName evidence="4">Tumor necrosis factor receptor superfamily member 13B</fullName>
    </submittedName>
</protein>
<dbReference type="Proteomes" id="UP000830375">
    <property type="component" value="Unassembled WGS sequence"/>
</dbReference>
<evidence type="ECO:0000313" key="5">
    <source>
        <dbReference type="Proteomes" id="UP000830375"/>
    </source>
</evidence>
<accession>A0ABQ8M887</accession>
<dbReference type="PANTHER" id="PTHR15511">
    <property type="entry name" value="TUMOR NECROSIS FACTOR RECEPTOR SUPERFAMILY MEMBER 13B"/>
    <property type="match status" value="1"/>
</dbReference>
<dbReference type="EMBL" id="JACTAM010000012">
    <property type="protein sequence ID" value="KAI2658845.1"/>
    <property type="molecule type" value="Genomic_DNA"/>
</dbReference>
<feature type="region of interest" description="Disordered" evidence="1">
    <location>
        <begin position="144"/>
        <end position="179"/>
    </location>
</feature>
<dbReference type="InterPro" id="IPR022317">
    <property type="entry name" value="TNFR_13B"/>
</dbReference>
<keyword evidence="4" id="KW-0675">Receptor</keyword>
<reference evidence="4 5" key="1">
    <citation type="submission" date="2022-01" db="EMBL/GenBank/DDBJ databases">
        <title>A high-quality chromosome-level genome assembly of rohu carp, Labeo rohita.</title>
        <authorList>
            <person name="Arick M.A. II"/>
            <person name="Hsu C.-Y."/>
            <person name="Magbanua Z."/>
            <person name="Pechanova O."/>
            <person name="Grover C."/>
            <person name="Miller E."/>
            <person name="Thrash A."/>
            <person name="Ezzel L."/>
            <person name="Alam S."/>
            <person name="Benzie J."/>
            <person name="Hamilton M."/>
            <person name="Karsi A."/>
            <person name="Lawrence M.L."/>
            <person name="Peterson D.G."/>
        </authorList>
    </citation>
    <scope>NUCLEOTIDE SEQUENCE [LARGE SCALE GENOMIC DNA]</scope>
    <source>
        <strain evidence="5">BAU-BD-2019</strain>
        <tissue evidence="4">Blood</tissue>
    </source>
</reference>
<dbReference type="SUPFAM" id="SSF57586">
    <property type="entry name" value="TNF receptor-like"/>
    <property type="match status" value="2"/>
</dbReference>
<comment type="caution">
    <text evidence="4">The sequence shown here is derived from an EMBL/GenBank/DDBJ whole genome shotgun (WGS) entry which is preliminary data.</text>
</comment>
<feature type="transmembrane region" description="Helical" evidence="2">
    <location>
        <begin position="111"/>
        <end position="136"/>
    </location>
</feature>
<keyword evidence="2" id="KW-0472">Membrane</keyword>
<dbReference type="InterPro" id="IPR015384">
    <property type="entry name" value="TACI_Cys-rich-dom"/>
</dbReference>
<dbReference type="PANTHER" id="PTHR15511:SF2">
    <property type="entry name" value="TUMOR NECROSIS FACTOR RECEPTOR SUPERFAMILY MEMBER 13B"/>
    <property type="match status" value="1"/>
</dbReference>
<name>A0ABQ8M887_LABRO</name>
<proteinExistence type="predicted"/>
<gene>
    <name evidence="4" type="ORF">H4Q32_016996</name>
</gene>
<evidence type="ECO:0000256" key="2">
    <source>
        <dbReference type="SAM" id="Phobius"/>
    </source>
</evidence>
<dbReference type="Pfam" id="PF09305">
    <property type="entry name" value="TACI-CRD2"/>
    <property type="match status" value="1"/>
</dbReference>
<keyword evidence="2" id="KW-1133">Transmembrane helix</keyword>
<evidence type="ECO:0000313" key="4">
    <source>
        <dbReference type="EMBL" id="KAI2658845.1"/>
    </source>
</evidence>
<keyword evidence="5" id="KW-1185">Reference proteome</keyword>
<evidence type="ECO:0000256" key="1">
    <source>
        <dbReference type="SAM" id="MobiDB-lite"/>
    </source>
</evidence>
<evidence type="ECO:0000259" key="3">
    <source>
        <dbReference type="Pfam" id="PF09305"/>
    </source>
</evidence>
<feature type="compositionally biased region" description="Polar residues" evidence="1">
    <location>
        <begin position="144"/>
        <end position="161"/>
    </location>
</feature>
<keyword evidence="2" id="KW-0812">Transmembrane</keyword>
<organism evidence="4 5">
    <name type="scientific">Labeo rohita</name>
    <name type="common">Indian major carp</name>
    <name type="synonym">Cyprinus rohita</name>
    <dbReference type="NCBI Taxonomy" id="84645"/>
    <lineage>
        <taxon>Eukaryota</taxon>
        <taxon>Metazoa</taxon>
        <taxon>Chordata</taxon>
        <taxon>Craniata</taxon>
        <taxon>Vertebrata</taxon>
        <taxon>Euteleostomi</taxon>
        <taxon>Actinopterygii</taxon>
        <taxon>Neopterygii</taxon>
        <taxon>Teleostei</taxon>
        <taxon>Ostariophysi</taxon>
        <taxon>Cypriniformes</taxon>
        <taxon>Cyprinidae</taxon>
        <taxon>Labeoninae</taxon>
        <taxon>Labeonini</taxon>
        <taxon>Labeo</taxon>
    </lineage>
</organism>
<feature type="domain" description="TACI cysteine-rich" evidence="3">
    <location>
        <begin position="42"/>
        <end position="77"/>
    </location>
</feature>
<sequence length="254" mass="27596">MAQSCPEGQYLDSLLRKCMSCSLVCHDIKIQNRCSEYCVAWKCKAVSGQFYDTLLKKCLRCSELCGSHPAPCADACRSAVSVTQRPVGGSAVQLVTGRGRSVAGSALYSEALLYGLLGLCITVLMFTLTAAIMLLLKRAKHQQQLDTKKQQPNKQGQSSKDSLMARADEVSQEGSVTQDRPRATETCIYCFSEHTVAPRTLYQQAGAQEPVRAAAAAAAENLHHDNGAPHQPLQTHADKSRAFRIICSPTQTSM</sequence>